<proteinExistence type="predicted"/>
<dbReference type="Proteomes" id="UP001056120">
    <property type="component" value="Linkage Group LG10"/>
</dbReference>
<reference evidence="2" key="1">
    <citation type="journal article" date="2022" name="Mol. Ecol. Resour.">
        <title>The genomes of chicory, endive, great burdock and yacon provide insights into Asteraceae palaeo-polyploidization history and plant inulin production.</title>
        <authorList>
            <person name="Fan W."/>
            <person name="Wang S."/>
            <person name="Wang H."/>
            <person name="Wang A."/>
            <person name="Jiang F."/>
            <person name="Liu H."/>
            <person name="Zhao H."/>
            <person name="Xu D."/>
            <person name="Zhang Y."/>
        </authorList>
    </citation>
    <scope>NUCLEOTIDE SEQUENCE [LARGE SCALE GENOMIC DNA]</scope>
    <source>
        <strain evidence="2">cv. Yunnan</strain>
    </source>
</reference>
<name>A0ACB9I246_9ASTR</name>
<dbReference type="EMBL" id="CM042027">
    <property type="protein sequence ID" value="KAI3802283.1"/>
    <property type="molecule type" value="Genomic_DNA"/>
</dbReference>
<protein>
    <submittedName>
        <fullName evidence="1">Uncharacterized protein</fullName>
    </submittedName>
</protein>
<keyword evidence="2" id="KW-1185">Reference proteome</keyword>
<gene>
    <name evidence="1" type="ORF">L1987_30413</name>
</gene>
<sequence length="375" mass="42529">MVYKLHKALYGLRQAPRAWNARLDKSLKTLGFDRCKQEQAVYKMQKPGSILIIGVYVDDLIVTGSSEKEIQEFKRQMKNVFDMSDLGKLSYYLGVEVDQRNDGIAIKQEGYAKKILKMAGMMDCNASKFPMEHKLQLTKDEDGKCVNPTEYRSIIGSLRYLIHTRPDLGFSVGAASRYMEKPRENHYIAVKHILRYVKGTIGYGLKYRRGGDGRLLGYSDSSHGTDIDDRRGTTGMDFYYSGNLITWSSQKQRTVALSSCEAEFMAATSAACQALWLRNLISELTGEKAQSVKLLVDNVSAIALMKNPVFHGRSKHIYTKYHFIRECVEQEQIHVEHVSGDLQNADILTKALPRIKFAEMRELMGVEDLGDTSQH</sequence>
<evidence type="ECO:0000313" key="2">
    <source>
        <dbReference type="Proteomes" id="UP001056120"/>
    </source>
</evidence>
<comment type="caution">
    <text evidence="1">The sequence shown here is derived from an EMBL/GenBank/DDBJ whole genome shotgun (WGS) entry which is preliminary data.</text>
</comment>
<organism evidence="1 2">
    <name type="scientific">Smallanthus sonchifolius</name>
    <dbReference type="NCBI Taxonomy" id="185202"/>
    <lineage>
        <taxon>Eukaryota</taxon>
        <taxon>Viridiplantae</taxon>
        <taxon>Streptophyta</taxon>
        <taxon>Embryophyta</taxon>
        <taxon>Tracheophyta</taxon>
        <taxon>Spermatophyta</taxon>
        <taxon>Magnoliopsida</taxon>
        <taxon>eudicotyledons</taxon>
        <taxon>Gunneridae</taxon>
        <taxon>Pentapetalae</taxon>
        <taxon>asterids</taxon>
        <taxon>campanulids</taxon>
        <taxon>Asterales</taxon>
        <taxon>Asteraceae</taxon>
        <taxon>Asteroideae</taxon>
        <taxon>Heliantheae alliance</taxon>
        <taxon>Millerieae</taxon>
        <taxon>Smallanthus</taxon>
    </lineage>
</organism>
<reference evidence="1 2" key="2">
    <citation type="journal article" date="2022" name="Mol. Ecol. Resour.">
        <title>The genomes of chicory, endive, great burdock and yacon provide insights into Asteraceae paleo-polyploidization history and plant inulin production.</title>
        <authorList>
            <person name="Fan W."/>
            <person name="Wang S."/>
            <person name="Wang H."/>
            <person name="Wang A."/>
            <person name="Jiang F."/>
            <person name="Liu H."/>
            <person name="Zhao H."/>
            <person name="Xu D."/>
            <person name="Zhang Y."/>
        </authorList>
    </citation>
    <scope>NUCLEOTIDE SEQUENCE [LARGE SCALE GENOMIC DNA]</scope>
    <source>
        <strain evidence="2">cv. Yunnan</strain>
        <tissue evidence="1">Leaves</tissue>
    </source>
</reference>
<evidence type="ECO:0000313" key="1">
    <source>
        <dbReference type="EMBL" id="KAI3802283.1"/>
    </source>
</evidence>
<accession>A0ACB9I246</accession>